<dbReference type="Proteomes" id="UP000198850">
    <property type="component" value="Unassembled WGS sequence"/>
</dbReference>
<dbReference type="EMBL" id="FNRA01000001">
    <property type="protein sequence ID" value="SDZ90578.1"/>
    <property type="molecule type" value="Genomic_DNA"/>
</dbReference>
<organism evidence="1 2">
    <name type="scientific">Pedobacter hartonius</name>
    <dbReference type="NCBI Taxonomy" id="425514"/>
    <lineage>
        <taxon>Bacteria</taxon>
        <taxon>Pseudomonadati</taxon>
        <taxon>Bacteroidota</taxon>
        <taxon>Sphingobacteriia</taxon>
        <taxon>Sphingobacteriales</taxon>
        <taxon>Sphingobacteriaceae</taxon>
        <taxon>Pedobacter</taxon>
    </lineage>
</organism>
<proteinExistence type="predicted"/>
<dbReference type="OrthoDB" id="1494343at2"/>
<evidence type="ECO:0000313" key="2">
    <source>
        <dbReference type="Proteomes" id="UP000198850"/>
    </source>
</evidence>
<dbReference type="RefSeq" id="WP_090554591.1">
    <property type="nucleotide sequence ID" value="NZ_FNRA01000001.1"/>
</dbReference>
<sequence>MILANNKSSHDLQLRDLKLIMNIFEKMNRLEYDFAWANQITDELMVHQPFLASMMAGYKFDLPPQEMDEVLKLYVAVWEFFKTDPMAKVTAITESQFDRLHTFNVNLMAKNDSVDGGTISVLLSVIIQRFGTRPTFQQMNVQKLGALIVGIRSTIECFQELVM</sequence>
<gene>
    <name evidence="1" type="ORF">SAMN05443550_101392</name>
</gene>
<evidence type="ECO:0000313" key="1">
    <source>
        <dbReference type="EMBL" id="SDZ90578.1"/>
    </source>
</evidence>
<protein>
    <submittedName>
        <fullName evidence="1">Uncharacterized protein</fullName>
    </submittedName>
</protein>
<dbReference type="AlphaFoldDB" id="A0A1H3WWK2"/>
<name>A0A1H3WWK2_9SPHI</name>
<keyword evidence="2" id="KW-1185">Reference proteome</keyword>
<reference evidence="1 2" key="1">
    <citation type="submission" date="2016-10" db="EMBL/GenBank/DDBJ databases">
        <authorList>
            <person name="de Groot N.N."/>
        </authorList>
    </citation>
    <scope>NUCLEOTIDE SEQUENCE [LARGE SCALE GENOMIC DNA]</scope>
    <source>
        <strain evidence="1 2">DSM 19033</strain>
    </source>
</reference>
<accession>A0A1H3WWK2</accession>